<gene>
    <name evidence="1" type="ORF">NCTC12722_02260</name>
</gene>
<accession>A0A380WA87</accession>
<dbReference type="EMBL" id="UIGB01000001">
    <property type="protein sequence ID" value="SUU85055.1"/>
    <property type="molecule type" value="Genomic_DNA"/>
</dbReference>
<reference evidence="1 2" key="1">
    <citation type="submission" date="2018-06" db="EMBL/GenBank/DDBJ databases">
        <authorList>
            <consortium name="Pathogen Informatics"/>
            <person name="Doyle S."/>
        </authorList>
    </citation>
    <scope>NUCLEOTIDE SEQUENCE [LARGE SCALE GENOMIC DNA]</scope>
    <source>
        <strain evidence="1 2">NCTC12722</strain>
    </source>
</reference>
<dbReference type="Proteomes" id="UP000254343">
    <property type="component" value="Unassembled WGS sequence"/>
</dbReference>
<protein>
    <submittedName>
        <fullName evidence="1">Uncharacterized protein</fullName>
    </submittedName>
</protein>
<dbReference type="AlphaFoldDB" id="A0A380WA87"/>
<proteinExistence type="predicted"/>
<sequence length="95" mass="10554">MKTGRIRKKCFQQCFVVATQTHGASLGNAPRQRLDHVFRLRTTIDVIADINLNNMCDRAACNIILDPLYHIVQEIGPTMNIPNGINSGTGRKSGF</sequence>
<organism evidence="1 2">
    <name type="scientific">Afipia felis</name>
    <name type="common">Cat scratch disease bacillus</name>
    <dbReference type="NCBI Taxonomy" id="1035"/>
    <lineage>
        <taxon>Bacteria</taxon>
        <taxon>Pseudomonadati</taxon>
        <taxon>Pseudomonadota</taxon>
        <taxon>Alphaproteobacteria</taxon>
        <taxon>Hyphomicrobiales</taxon>
        <taxon>Nitrobacteraceae</taxon>
        <taxon>Afipia</taxon>
    </lineage>
</organism>
<evidence type="ECO:0000313" key="2">
    <source>
        <dbReference type="Proteomes" id="UP000254343"/>
    </source>
</evidence>
<name>A0A380WA87_AFIFE</name>
<evidence type="ECO:0000313" key="1">
    <source>
        <dbReference type="EMBL" id="SUU85055.1"/>
    </source>
</evidence>